<dbReference type="GO" id="GO:0016853">
    <property type="term" value="F:isomerase activity"/>
    <property type="evidence" value="ECO:0007669"/>
    <property type="project" value="UniProtKB-KW"/>
</dbReference>
<feature type="domain" description="Nudix hydrolase" evidence="2">
    <location>
        <begin position="29"/>
        <end position="175"/>
    </location>
</feature>
<reference evidence="3 4" key="1">
    <citation type="submission" date="2016-10" db="EMBL/GenBank/DDBJ databases">
        <authorList>
            <person name="de Groot N.N."/>
        </authorList>
    </citation>
    <scope>NUCLEOTIDE SEQUENCE [LARGE SCALE GENOMIC DNA]</scope>
    <source>
        <strain evidence="3 4">CGMCC 1.12333</strain>
    </source>
</reference>
<keyword evidence="4" id="KW-1185">Reference proteome</keyword>
<proteinExistence type="predicted"/>
<name>A0A1I7INU1_9FLAO</name>
<organism evidence="3 4">
    <name type="scientific">Pustulibacterium marinum</name>
    <dbReference type="NCBI Taxonomy" id="1224947"/>
    <lineage>
        <taxon>Bacteria</taxon>
        <taxon>Pseudomonadati</taxon>
        <taxon>Bacteroidota</taxon>
        <taxon>Flavobacteriia</taxon>
        <taxon>Flavobacteriales</taxon>
        <taxon>Flavobacteriaceae</taxon>
        <taxon>Pustulibacterium</taxon>
    </lineage>
</organism>
<evidence type="ECO:0000259" key="2">
    <source>
        <dbReference type="PROSITE" id="PS51462"/>
    </source>
</evidence>
<dbReference type="OrthoDB" id="9786032at2"/>
<gene>
    <name evidence="3" type="ORF">SAMN05216480_11860</name>
</gene>
<dbReference type="RefSeq" id="WP_093026374.1">
    <property type="nucleotide sequence ID" value="NZ_FPBK01000018.1"/>
</dbReference>
<dbReference type="EMBL" id="FPBK01000018">
    <property type="protein sequence ID" value="SFU74599.1"/>
    <property type="molecule type" value="Genomic_DNA"/>
</dbReference>
<dbReference type="GO" id="GO:0016787">
    <property type="term" value="F:hydrolase activity"/>
    <property type="evidence" value="ECO:0007669"/>
    <property type="project" value="UniProtKB-KW"/>
</dbReference>
<dbReference type="Proteomes" id="UP000199138">
    <property type="component" value="Unassembled WGS sequence"/>
</dbReference>
<dbReference type="Pfam" id="PF00293">
    <property type="entry name" value="NUDIX"/>
    <property type="match status" value="1"/>
</dbReference>
<dbReference type="PROSITE" id="PS51462">
    <property type="entry name" value="NUDIX"/>
    <property type="match status" value="1"/>
</dbReference>
<dbReference type="InterPro" id="IPR020084">
    <property type="entry name" value="NUDIX_hydrolase_CS"/>
</dbReference>
<dbReference type="CDD" id="cd04692">
    <property type="entry name" value="NUDIX_Hydrolase"/>
    <property type="match status" value="1"/>
</dbReference>
<dbReference type="PROSITE" id="PS00893">
    <property type="entry name" value="NUDIX_BOX"/>
    <property type="match status" value="1"/>
</dbReference>
<dbReference type="InterPro" id="IPR015797">
    <property type="entry name" value="NUDIX_hydrolase-like_dom_sf"/>
</dbReference>
<protein>
    <submittedName>
        <fullName evidence="3">Isopentenyldiphosphate isomerase</fullName>
    </submittedName>
</protein>
<evidence type="ECO:0000313" key="3">
    <source>
        <dbReference type="EMBL" id="SFU74599.1"/>
    </source>
</evidence>
<dbReference type="AlphaFoldDB" id="A0A1I7INU1"/>
<evidence type="ECO:0000256" key="1">
    <source>
        <dbReference type="ARBA" id="ARBA00022801"/>
    </source>
</evidence>
<dbReference type="PANTHER" id="PTHR10885">
    <property type="entry name" value="ISOPENTENYL-DIPHOSPHATE DELTA-ISOMERASE"/>
    <property type="match status" value="1"/>
</dbReference>
<dbReference type="SUPFAM" id="SSF55811">
    <property type="entry name" value="Nudix"/>
    <property type="match status" value="1"/>
</dbReference>
<dbReference type="PANTHER" id="PTHR10885:SF0">
    <property type="entry name" value="ISOPENTENYL-DIPHOSPHATE DELTA-ISOMERASE"/>
    <property type="match status" value="1"/>
</dbReference>
<sequence>MEEFVDILDVHGNYTGKTCSKAHAHLNGYFHPTAHIWFYTKNGEILIQKRAYNKDTFPGLWDISVAGHISAGESLETGALREIQEEIGLHIHKEELRKIGVFKKEHQFSEKFIDAEFNHIYIAELKVSFESLSRQIEEVEALKLFPIKEFETIINSNDYQEFVPHPKTYYLHVINHLKEAINS</sequence>
<keyword evidence="3" id="KW-0413">Isomerase</keyword>
<dbReference type="Gene3D" id="3.90.79.10">
    <property type="entry name" value="Nucleoside Triphosphate Pyrophosphohydrolase"/>
    <property type="match status" value="1"/>
</dbReference>
<evidence type="ECO:0000313" key="4">
    <source>
        <dbReference type="Proteomes" id="UP000199138"/>
    </source>
</evidence>
<dbReference type="InterPro" id="IPR000086">
    <property type="entry name" value="NUDIX_hydrolase_dom"/>
</dbReference>
<dbReference type="STRING" id="1224947.SAMN05216480_11860"/>
<keyword evidence="1" id="KW-0378">Hydrolase</keyword>
<accession>A0A1I7INU1</accession>